<proteinExistence type="predicted"/>
<accession>A0A9K3DM24</accession>
<dbReference type="Gramene" id="mRNA:HanXRQr2_Chr17g0830811">
    <property type="protein sequence ID" value="mRNA:HanXRQr2_Chr17g0830811"/>
    <property type="gene ID" value="HanXRQr2_Chr17g0830811"/>
</dbReference>
<reference evidence="1" key="2">
    <citation type="submission" date="2020-06" db="EMBL/GenBank/DDBJ databases">
        <title>Helianthus annuus Genome sequencing and assembly Release 2.</title>
        <authorList>
            <person name="Gouzy J."/>
            <person name="Langlade N."/>
            <person name="Munos S."/>
        </authorList>
    </citation>
    <scope>NUCLEOTIDE SEQUENCE</scope>
    <source>
        <tissue evidence="1">Leaves</tissue>
    </source>
</reference>
<dbReference type="AlphaFoldDB" id="A0A9K3DM24"/>
<protein>
    <submittedName>
        <fullName evidence="1">Uncharacterized protein</fullName>
    </submittedName>
</protein>
<dbReference type="EMBL" id="MNCJ02000332">
    <property type="protein sequence ID" value="KAF5757785.1"/>
    <property type="molecule type" value="Genomic_DNA"/>
</dbReference>
<reference evidence="1" key="1">
    <citation type="journal article" date="2017" name="Nature">
        <title>The sunflower genome provides insights into oil metabolism, flowering and Asterid evolution.</title>
        <authorList>
            <person name="Badouin H."/>
            <person name="Gouzy J."/>
            <person name="Grassa C.J."/>
            <person name="Murat F."/>
            <person name="Staton S.E."/>
            <person name="Cottret L."/>
            <person name="Lelandais-Briere C."/>
            <person name="Owens G.L."/>
            <person name="Carrere S."/>
            <person name="Mayjonade B."/>
            <person name="Legrand L."/>
            <person name="Gill N."/>
            <person name="Kane N.C."/>
            <person name="Bowers J.E."/>
            <person name="Hubner S."/>
            <person name="Bellec A."/>
            <person name="Berard A."/>
            <person name="Berges H."/>
            <person name="Blanchet N."/>
            <person name="Boniface M.C."/>
            <person name="Brunel D."/>
            <person name="Catrice O."/>
            <person name="Chaidir N."/>
            <person name="Claudel C."/>
            <person name="Donnadieu C."/>
            <person name="Faraut T."/>
            <person name="Fievet G."/>
            <person name="Helmstetter N."/>
            <person name="King M."/>
            <person name="Knapp S.J."/>
            <person name="Lai Z."/>
            <person name="Le Paslier M.C."/>
            <person name="Lippi Y."/>
            <person name="Lorenzon L."/>
            <person name="Mandel J.R."/>
            <person name="Marage G."/>
            <person name="Marchand G."/>
            <person name="Marquand E."/>
            <person name="Bret-Mestries E."/>
            <person name="Morien E."/>
            <person name="Nambeesan S."/>
            <person name="Nguyen T."/>
            <person name="Pegot-Espagnet P."/>
            <person name="Pouilly N."/>
            <person name="Raftis F."/>
            <person name="Sallet E."/>
            <person name="Schiex T."/>
            <person name="Thomas J."/>
            <person name="Vandecasteele C."/>
            <person name="Vares D."/>
            <person name="Vear F."/>
            <person name="Vautrin S."/>
            <person name="Crespi M."/>
            <person name="Mangin B."/>
            <person name="Burke J.M."/>
            <person name="Salse J."/>
            <person name="Munos S."/>
            <person name="Vincourt P."/>
            <person name="Rieseberg L.H."/>
            <person name="Langlade N.B."/>
        </authorList>
    </citation>
    <scope>NUCLEOTIDE SEQUENCE</scope>
    <source>
        <tissue evidence="1">Leaves</tissue>
    </source>
</reference>
<dbReference type="Proteomes" id="UP000215914">
    <property type="component" value="Unassembled WGS sequence"/>
</dbReference>
<gene>
    <name evidence="1" type="ORF">HanXRQr2_Chr17g0830811</name>
</gene>
<keyword evidence="2" id="KW-1185">Reference proteome</keyword>
<sequence length="83" mass="9330">MVYFFSRVFITQKGKQCGGNKCLGIRDNYPSRFTGSTCHVLSLTSSNAQSEGQQGQTSVCWVRRINSARQKSARGLTYQQQVF</sequence>
<comment type="caution">
    <text evidence="1">The sequence shown here is derived from an EMBL/GenBank/DDBJ whole genome shotgun (WGS) entry which is preliminary data.</text>
</comment>
<evidence type="ECO:0000313" key="2">
    <source>
        <dbReference type="Proteomes" id="UP000215914"/>
    </source>
</evidence>
<name>A0A9K3DM24_HELAN</name>
<organism evidence="1 2">
    <name type="scientific">Helianthus annuus</name>
    <name type="common">Common sunflower</name>
    <dbReference type="NCBI Taxonomy" id="4232"/>
    <lineage>
        <taxon>Eukaryota</taxon>
        <taxon>Viridiplantae</taxon>
        <taxon>Streptophyta</taxon>
        <taxon>Embryophyta</taxon>
        <taxon>Tracheophyta</taxon>
        <taxon>Spermatophyta</taxon>
        <taxon>Magnoliopsida</taxon>
        <taxon>eudicotyledons</taxon>
        <taxon>Gunneridae</taxon>
        <taxon>Pentapetalae</taxon>
        <taxon>asterids</taxon>
        <taxon>campanulids</taxon>
        <taxon>Asterales</taxon>
        <taxon>Asteraceae</taxon>
        <taxon>Asteroideae</taxon>
        <taxon>Heliantheae alliance</taxon>
        <taxon>Heliantheae</taxon>
        <taxon>Helianthus</taxon>
    </lineage>
</organism>
<evidence type="ECO:0000313" key="1">
    <source>
        <dbReference type="EMBL" id="KAF5757785.1"/>
    </source>
</evidence>